<keyword evidence="1" id="KW-0472">Membrane</keyword>
<proteinExistence type="predicted"/>
<reference evidence="2 3" key="1">
    <citation type="submission" date="2019-05" db="EMBL/GenBank/DDBJ databases">
        <authorList>
            <consortium name="Science for Life Laboratories"/>
        </authorList>
    </citation>
    <scope>NUCLEOTIDE SEQUENCE [LARGE SCALE GENOMIC DNA]</scope>
    <source>
        <strain evidence="2">Soil9</strain>
    </source>
</reference>
<sequence>MMAWPTLICGALLVLVGIVGYGTSEVQPPPVTALIPAFFGAALIVCGALAFNDKFRKHVMHLAAMVGLLGALGGFMPLIRQISKTGEFDPTKKSAIAGELMIVVCVVFVGLCVNSFIQARKVRKAKEASGATSATAV</sequence>
<feature type="transmembrane region" description="Helical" evidence="1">
    <location>
        <begin position="34"/>
        <end position="52"/>
    </location>
</feature>
<dbReference type="Proteomes" id="UP000464178">
    <property type="component" value="Chromosome"/>
</dbReference>
<feature type="transmembrane region" description="Helical" evidence="1">
    <location>
        <begin position="59"/>
        <end position="80"/>
    </location>
</feature>
<name>A0A6P2CRI1_9BACT</name>
<protein>
    <submittedName>
        <fullName evidence="2">Uncharacterized protein</fullName>
    </submittedName>
</protein>
<organism evidence="2 3">
    <name type="scientific">Gemmata massiliana</name>
    <dbReference type="NCBI Taxonomy" id="1210884"/>
    <lineage>
        <taxon>Bacteria</taxon>
        <taxon>Pseudomonadati</taxon>
        <taxon>Planctomycetota</taxon>
        <taxon>Planctomycetia</taxon>
        <taxon>Gemmatales</taxon>
        <taxon>Gemmataceae</taxon>
        <taxon>Gemmata</taxon>
    </lineage>
</organism>
<feature type="transmembrane region" description="Helical" evidence="1">
    <location>
        <begin position="100"/>
        <end position="117"/>
    </location>
</feature>
<gene>
    <name evidence="2" type="ORF">SOIL9_61810</name>
</gene>
<evidence type="ECO:0000313" key="3">
    <source>
        <dbReference type="Proteomes" id="UP000464178"/>
    </source>
</evidence>
<dbReference type="RefSeq" id="WP_162666515.1">
    <property type="nucleotide sequence ID" value="NZ_LR593886.1"/>
</dbReference>
<evidence type="ECO:0000256" key="1">
    <source>
        <dbReference type="SAM" id="Phobius"/>
    </source>
</evidence>
<keyword evidence="3" id="KW-1185">Reference proteome</keyword>
<keyword evidence="1" id="KW-1133">Transmembrane helix</keyword>
<accession>A0A6P2CRI1</accession>
<dbReference type="AlphaFoldDB" id="A0A6P2CRI1"/>
<dbReference type="EMBL" id="LR593886">
    <property type="protein sequence ID" value="VTR91533.1"/>
    <property type="molecule type" value="Genomic_DNA"/>
</dbReference>
<keyword evidence="1" id="KW-0812">Transmembrane</keyword>
<evidence type="ECO:0000313" key="2">
    <source>
        <dbReference type="EMBL" id="VTR91533.1"/>
    </source>
</evidence>
<dbReference type="KEGG" id="gms:SOIL9_61810"/>